<dbReference type="PIRSF" id="PIRSF028304">
    <property type="entry name" value="UCP028304"/>
    <property type="match status" value="1"/>
</dbReference>
<dbReference type="EMBL" id="JAEDAK010000015">
    <property type="protein sequence ID" value="MBH9578871.1"/>
    <property type="molecule type" value="Genomic_DNA"/>
</dbReference>
<dbReference type="PANTHER" id="PTHR35370">
    <property type="entry name" value="CYTOPLASMIC PROTEIN-RELATED-RELATED"/>
    <property type="match status" value="1"/>
</dbReference>
<evidence type="ECO:0000313" key="1">
    <source>
        <dbReference type="EMBL" id="MBH9578871.1"/>
    </source>
</evidence>
<dbReference type="InterPro" id="IPR010272">
    <property type="entry name" value="T6SS_TssF"/>
</dbReference>
<reference evidence="1" key="1">
    <citation type="submission" date="2020-12" db="EMBL/GenBank/DDBJ databases">
        <title>The genome sequence of Inhella sp. 1Y17.</title>
        <authorList>
            <person name="Liu Y."/>
        </authorList>
    </citation>
    <scope>NUCLEOTIDE SEQUENCE</scope>
    <source>
        <strain evidence="1">1Y17</strain>
    </source>
</reference>
<dbReference type="AlphaFoldDB" id="A0A931J3G2"/>
<evidence type="ECO:0000313" key="2">
    <source>
        <dbReference type="Proteomes" id="UP000613266"/>
    </source>
</evidence>
<sequence length="615" mass="68075">MRELLPHYERELSFLADNAKDFAKAYPRIAGRLSTSGNLQEDPHVERLIQSFALLSARVHKRLDDDFPRVTEALLEVLYPHYLRPFPSCSIAQFELGAAAAQLSTGSQLPRGTALQTRPVNTVPCRFSTTHAVQLLPLQIKRVQWQAATPAPEGTLLPSKATSLFSIELELASNQAHWSTLGTEWLRVYLDGEPSLVSALREALLGHSLGCWVEAGPGPWAPLRQGLPRAVGFADEDALLEFDARSPQAYRLLTEFFAFPEKFNFVDLRLPTGLDAQPRVSLHIALQGLRADSEAARLLEAVSARNLRLGCTPVINRFSQRAEPIRITHAQASYPVLPDARRAHAFEVYSVDRVFRVQHSPAGESVQAFQPFYGLRHEQLLEEGVDRARYWSLSRDPVLAERAPGYETEISIVDIDFDPAAPQSDTLSIDVTATNRDLAHQISIGQAGGDLFMEGGSPARAIALLKKPTRSQRFERGNGTLWRLVSHLSLNHLSLSGSGLEGLKELLRLYDLPRAASTARLLDGLQAIEHRPAVAWLPGDAAMPFPSFVRGTELRLTVEREAFVGTGLHLFAQVLDHFFGQYVHVNSFVQLRLICARSGETLVDCPRRSGSGPLL</sequence>
<dbReference type="Proteomes" id="UP000613266">
    <property type="component" value="Unassembled WGS sequence"/>
</dbReference>
<organism evidence="1 2">
    <name type="scientific">Inhella proteolytica</name>
    <dbReference type="NCBI Taxonomy" id="2795029"/>
    <lineage>
        <taxon>Bacteria</taxon>
        <taxon>Pseudomonadati</taxon>
        <taxon>Pseudomonadota</taxon>
        <taxon>Betaproteobacteria</taxon>
        <taxon>Burkholderiales</taxon>
        <taxon>Sphaerotilaceae</taxon>
        <taxon>Inhella</taxon>
    </lineage>
</organism>
<keyword evidence="2" id="KW-1185">Reference proteome</keyword>
<accession>A0A931J3G2</accession>
<dbReference type="Pfam" id="PF05947">
    <property type="entry name" value="T6SS_TssF"/>
    <property type="match status" value="1"/>
</dbReference>
<dbReference type="PANTHER" id="PTHR35370:SF1">
    <property type="entry name" value="TYPE VI SECRETION SYSTEM COMPONENT TSSF1"/>
    <property type="match status" value="1"/>
</dbReference>
<comment type="caution">
    <text evidence="1">The sequence shown here is derived from an EMBL/GenBank/DDBJ whole genome shotgun (WGS) entry which is preliminary data.</text>
</comment>
<dbReference type="RefSeq" id="WP_198112637.1">
    <property type="nucleotide sequence ID" value="NZ_JAEDAK010000015.1"/>
</dbReference>
<proteinExistence type="predicted"/>
<name>A0A931J3G2_9BURK</name>
<gene>
    <name evidence="1" type="primary">tssF</name>
    <name evidence="1" type="ORF">I7X39_18425</name>
</gene>
<dbReference type="NCBIfam" id="TIGR03359">
    <property type="entry name" value="VI_chp_6"/>
    <property type="match status" value="1"/>
</dbReference>
<protein>
    <submittedName>
        <fullName evidence="1">Type VI secretion system baseplate subunit TssF</fullName>
    </submittedName>
</protein>